<gene>
    <name evidence="1" type="ORF">Pla110_33150</name>
</gene>
<dbReference type="KEGG" id="plon:Pla110_33150"/>
<dbReference type="EMBL" id="CP036281">
    <property type="protein sequence ID" value="QDU81573.1"/>
    <property type="molecule type" value="Genomic_DNA"/>
</dbReference>
<dbReference type="RefSeq" id="WP_144997031.1">
    <property type="nucleotide sequence ID" value="NZ_CP036281.1"/>
</dbReference>
<reference evidence="1 2" key="1">
    <citation type="submission" date="2019-02" db="EMBL/GenBank/DDBJ databases">
        <title>Deep-cultivation of Planctomycetes and their phenomic and genomic characterization uncovers novel biology.</title>
        <authorList>
            <person name="Wiegand S."/>
            <person name="Jogler M."/>
            <person name="Boedeker C."/>
            <person name="Pinto D."/>
            <person name="Vollmers J."/>
            <person name="Rivas-Marin E."/>
            <person name="Kohn T."/>
            <person name="Peeters S.H."/>
            <person name="Heuer A."/>
            <person name="Rast P."/>
            <person name="Oberbeckmann S."/>
            <person name="Bunk B."/>
            <person name="Jeske O."/>
            <person name="Meyerdierks A."/>
            <person name="Storesund J.E."/>
            <person name="Kallscheuer N."/>
            <person name="Luecker S."/>
            <person name="Lage O.M."/>
            <person name="Pohl T."/>
            <person name="Merkel B.J."/>
            <person name="Hornburger P."/>
            <person name="Mueller R.-W."/>
            <person name="Bruemmer F."/>
            <person name="Labrenz M."/>
            <person name="Spormann A.M."/>
            <person name="Op den Camp H."/>
            <person name="Overmann J."/>
            <person name="Amann R."/>
            <person name="Jetten M.S.M."/>
            <person name="Mascher T."/>
            <person name="Medema M.H."/>
            <person name="Devos D.P."/>
            <person name="Kaster A.-K."/>
            <person name="Ovreas L."/>
            <person name="Rohde M."/>
            <person name="Galperin M.Y."/>
            <person name="Jogler C."/>
        </authorList>
    </citation>
    <scope>NUCLEOTIDE SEQUENCE [LARGE SCALE GENOMIC DNA]</scope>
    <source>
        <strain evidence="1 2">Pla110</strain>
    </source>
</reference>
<name>A0A518CQS3_9PLAN</name>
<protein>
    <submittedName>
        <fullName evidence="1">Uncharacterized protein</fullName>
    </submittedName>
</protein>
<dbReference type="AlphaFoldDB" id="A0A518CQS3"/>
<sequence>MNNELNMMIATIQDMYVQNIISDELKTDLFNQVKKTFDVDGNAKNTANQILRIHFETATIGAR</sequence>
<accession>A0A518CQS3</accession>
<evidence type="ECO:0000313" key="2">
    <source>
        <dbReference type="Proteomes" id="UP000317178"/>
    </source>
</evidence>
<proteinExistence type="predicted"/>
<dbReference type="Proteomes" id="UP000317178">
    <property type="component" value="Chromosome"/>
</dbReference>
<evidence type="ECO:0000313" key="1">
    <source>
        <dbReference type="EMBL" id="QDU81573.1"/>
    </source>
</evidence>
<keyword evidence="2" id="KW-1185">Reference proteome</keyword>
<organism evidence="1 2">
    <name type="scientific">Polystyrenella longa</name>
    <dbReference type="NCBI Taxonomy" id="2528007"/>
    <lineage>
        <taxon>Bacteria</taxon>
        <taxon>Pseudomonadati</taxon>
        <taxon>Planctomycetota</taxon>
        <taxon>Planctomycetia</taxon>
        <taxon>Planctomycetales</taxon>
        <taxon>Planctomycetaceae</taxon>
        <taxon>Polystyrenella</taxon>
    </lineage>
</organism>